<evidence type="ECO:0000313" key="12">
    <source>
        <dbReference type="Proteomes" id="UP000033935"/>
    </source>
</evidence>
<dbReference type="NCBIfam" id="TIGR03625">
    <property type="entry name" value="L3_bact"/>
    <property type="match status" value="1"/>
</dbReference>
<dbReference type="Gene3D" id="2.40.30.10">
    <property type="entry name" value="Translation factors"/>
    <property type="match status" value="1"/>
</dbReference>
<dbReference type="HAMAP" id="MF_01325_B">
    <property type="entry name" value="Ribosomal_uL3_B"/>
    <property type="match status" value="1"/>
</dbReference>
<proteinExistence type="inferred from homology"/>
<dbReference type="Pfam" id="PF00297">
    <property type="entry name" value="Ribosomal_L3"/>
    <property type="match status" value="1"/>
</dbReference>
<evidence type="ECO:0000256" key="8">
    <source>
        <dbReference type="RuleBase" id="RU003905"/>
    </source>
</evidence>
<comment type="caution">
    <text evidence="11">The sequence shown here is derived from an EMBL/GenBank/DDBJ whole genome shotgun (WGS) entry which is preliminary data.</text>
</comment>
<feature type="region of interest" description="Disordered" evidence="10">
    <location>
        <begin position="129"/>
        <end position="154"/>
    </location>
</feature>
<dbReference type="GO" id="GO:0003735">
    <property type="term" value="F:structural constituent of ribosome"/>
    <property type="evidence" value="ECO:0007669"/>
    <property type="project" value="UniProtKB-UniRule"/>
</dbReference>
<protein>
    <recommendedName>
        <fullName evidence="6 7">Large ribosomal subunit protein uL3</fullName>
    </recommendedName>
</protein>
<dbReference type="InterPro" id="IPR009000">
    <property type="entry name" value="Transl_B-barrel_sf"/>
</dbReference>
<evidence type="ECO:0000256" key="4">
    <source>
        <dbReference type="ARBA" id="ARBA00022980"/>
    </source>
</evidence>
<dbReference type="GO" id="GO:0006412">
    <property type="term" value="P:translation"/>
    <property type="evidence" value="ECO:0007669"/>
    <property type="project" value="UniProtKB-UniRule"/>
</dbReference>
<evidence type="ECO:0000256" key="2">
    <source>
        <dbReference type="ARBA" id="ARBA00022730"/>
    </source>
</evidence>
<evidence type="ECO:0000256" key="6">
    <source>
        <dbReference type="ARBA" id="ARBA00035243"/>
    </source>
</evidence>
<dbReference type="FunFam" id="2.40.30.10:FF:000004">
    <property type="entry name" value="50S ribosomal protein L3"/>
    <property type="match status" value="1"/>
</dbReference>
<evidence type="ECO:0000313" key="11">
    <source>
        <dbReference type="EMBL" id="KKR03771.1"/>
    </source>
</evidence>
<keyword evidence="4 7" id="KW-0689">Ribosomal protein</keyword>
<evidence type="ECO:0000256" key="7">
    <source>
        <dbReference type="HAMAP-Rule" id="MF_01325"/>
    </source>
</evidence>
<keyword evidence="5 7" id="KW-0687">Ribonucleoprotein</keyword>
<dbReference type="PROSITE" id="PS00474">
    <property type="entry name" value="RIBOSOMAL_L3"/>
    <property type="match status" value="1"/>
</dbReference>
<comment type="subunit">
    <text evidence="7 9">Part of the 50S ribosomal subunit. Forms a cluster with proteins L14 and L19.</text>
</comment>
<evidence type="ECO:0000256" key="3">
    <source>
        <dbReference type="ARBA" id="ARBA00022884"/>
    </source>
</evidence>
<dbReference type="SUPFAM" id="SSF50447">
    <property type="entry name" value="Translation proteins"/>
    <property type="match status" value="1"/>
</dbReference>
<reference evidence="11 12" key="1">
    <citation type="journal article" date="2015" name="Nature">
        <title>rRNA introns, odd ribosomes, and small enigmatic genomes across a large radiation of phyla.</title>
        <authorList>
            <person name="Brown C.T."/>
            <person name="Hug L.A."/>
            <person name="Thomas B.C."/>
            <person name="Sharon I."/>
            <person name="Castelle C.J."/>
            <person name="Singh A."/>
            <person name="Wilkins M.J."/>
            <person name="Williams K.H."/>
            <person name="Banfield J.F."/>
        </authorList>
    </citation>
    <scope>NUCLEOTIDE SEQUENCE [LARGE SCALE GENOMIC DNA]</scope>
</reference>
<sequence length="214" mass="23509">MLASIMSFIIGRKIEMTQLFNDDGMVIPVTLIQAQPNTVTQVRTDETDGYLAVQVGIETKTRLLKPQVGHLKNLENFSVLREFRVNNDNTFQRGDVISIEAFERGTRVDVVGVSKGRGYAGVVKRHHFKGGKATHGNKDQQRMGGSIGSQRQGKVIKGQRMAGRMGDERVTIKNLEVISTDSKTNIIALKGAVPGARGGLIMIKTRPGKTVWHA</sequence>
<dbReference type="PANTHER" id="PTHR11229">
    <property type="entry name" value="50S RIBOSOMAL PROTEIN L3"/>
    <property type="match status" value="1"/>
</dbReference>
<comment type="function">
    <text evidence="7 9">One of the primary rRNA binding proteins, it binds directly near the 3'-end of the 23S rRNA, where it nucleates assembly of the 50S subunit.</text>
</comment>
<dbReference type="GO" id="GO:0022625">
    <property type="term" value="C:cytosolic large ribosomal subunit"/>
    <property type="evidence" value="ECO:0007669"/>
    <property type="project" value="TreeGrafter"/>
</dbReference>
<dbReference type="GO" id="GO:0019843">
    <property type="term" value="F:rRNA binding"/>
    <property type="evidence" value="ECO:0007669"/>
    <property type="project" value="UniProtKB-UniRule"/>
</dbReference>
<dbReference type="Gene3D" id="3.30.160.810">
    <property type="match status" value="1"/>
</dbReference>
<dbReference type="AlphaFoldDB" id="A0A0G0MTM8"/>
<dbReference type="PATRIC" id="fig|1618995.3.peg.799"/>
<dbReference type="EMBL" id="LBWG01000019">
    <property type="protein sequence ID" value="KKR03771.1"/>
    <property type="molecule type" value="Genomic_DNA"/>
</dbReference>
<keyword evidence="2 7" id="KW-0699">rRNA-binding</keyword>
<evidence type="ECO:0000256" key="1">
    <source>
        <dbReference type="ARBA" id="ARBA00006540"/>
    </source>
</evidence>
<evidence type="ECO:0000256" key="9">
    <source>
        <dbReference type="RuleBase" id="RU003906"/>
    </source>
</evidence>
<dbReference type="Proteomes" id="UP000033935">
    <property type="component" value="Unassembled WGS sequence"/>
</dbReference>
<organism evidence="11 12">
    <name type="scientific">Candidatus Uhrbacteria bacterium GW2011_GWF2_39_13</name>
    <dbReference type="NCBI Taxonomy" id="1618995"/>
    <lineage>
        <taxon>Bacteria</taxon>
        <taxon>Candidatus Uhriibacteriota</taxon>
    </lineage>
</organism>
<evidence type="ECO:0000256" key="10">
    <source>
        <dbReference type="SAM" id="MobiDB-lite"/>
    </source>
</evidence>
<accession>A0A0G0MTM8</accession>
<dbReference type="PANTHER" id="PTHR11229:SF16">
    <property type="entry name" value="LARGE RIBOSOMAL SUBUNIT PROTEIN UL3C"/>
    <property type="match status" value="1"/>
</dbReference>
<name>A0A0G0MTM8_9BACT</name>
<dbReference type="InterPro" id="IPR019926">
    <property type="entry name" value="Ribosomal_uL3_CS"/>
</dbReference>
<gene>
    <name evidence="7" type="primary">rplC</name>
    <name evidence="11" type="ORF">UT30_C0019G0007</name>
</gene>
<comment type="similarity">
    <text evidence="1 7 8">Belongs to the universal ribosomal protein uL3 family.</text>
</comment>
<evidence type="ECO:0000256" key="5">
    <source>
        <dbReference type="ARBA" id="ARBA00023274"/>
    </source>
</evidence>
<keyword evidence="3 7" id="KW-0694">RNA-binding</keyword>
<dbReference type="InterPro" id="IPR019927">
    <property type="entry name" value="Ribosomal_uL3_bac/org-type"/>
</dbReference>
<dbReference type="InterPro" id="IPR000597">
    <property type="entry name" value="Ribosomal_uL3"/>
</dbReference>